<evidence type="ECO:0000256" key="16">
    <source>
        <dbReference type="ARBA" id="ARBA00024688"/>
    </source>
</evidence>
<keyword evidence="12 19" id="KW-1133">Transmembrane helix</keyword>
<keyword evidence="15 19" id="KW-0472">Membrane</keyword>
<evidence type="ECO:0000256" key="15">
    <source>
        <dbReference type="ARBA" id="ARBA00023136"/>
    </source>
</evidence>
<keyword evidence="11" id="KW-0249">Electron transport</keyword>
<keyword evidence="13" id="KW-0408">Iron</keyword>
<dbReference type="SUPFAM" id="SSF49503">
    <property type="entry name" value="Cupredoxins"/>
    <property type="match status" value="1"/>
</dbReference>
<name>A0ABX8UEI4_9BURK</name>
<keyword evidence="6" id="KW-0349">Heme</keyword>
<evidence type="ECO:0000256" key="1">
    <source>
        <dbReference type="ARBA" id="ARBA00004141"/>
    </source>
</evidence>
<evidence type="ECO:0000313" key="22">
    <source>
        <dbReference type="EMBL" id="QYD66994.1"/>
    </source>
</evidence>
<dbReference type="Pfam" id="PF00116">
    <property type="entry name" value="COX2"/>
    <property type="match status" value="1"/>
</dbReference>
<gene>
    <name evidence="22" type="primary">coxB</name>
    <name evidence="22" type="ORF">KZJ38_11255</name>
</gene>
<evidence type="ECO:0000256" key="14">
    <source>
        <dbReference type="ARBA" id="ARBA00023008"/>
    </source>
</evidence>
<dbReference type="EC" id="7.1.1.9" evidence="4"/>
<accession>A0ABX8UEI4</accession>
<dbReference type="CDD" id="cd04213">
    <property type="entry name" value="CuRO_CcO_Caa3_II"/>
    <property type="match status" value="1"/>
</dbReference>
<feature type="transmembrane region" description="Helical" evidence="19">
    <location>
        <begin position="61"/>
        <end position="80"/>
    </location>
</feature>
<evidence type="ECO:0000256" key="19">
    <source>
        <dbReference type="SAM" id="Phobius"/>
    </source>
</evidence>
<feature type="transmembrane region" description="Helical" evidence="19">
    <location>
        <begin position="107"/>
        <end position="128"/>
    </location>
</feature>
<dbReference type="PANTHER" id="PTHR22888:SF9">
    <property type="entry name" value="CYTOCHROME C OXIDASE SUBUNIT 2"/>
    <property type="match status" value="1"/>
</dbReference>
<keyword evidence="23" id="KW-1185">Reference proteome</keyword>
<dbReference type="PANTHER" id="PTHR22888">
    <property type="entry name" value="CYTOCHROME C OXIDASE, SUBUNIT II"/>
    <property type="match status" value="1"/>
</dbReference>
<dbReference type="NCBIfam" id="TIGR02866">
    <property type="entry name" value="CoxB"/>
    <property type="match status" value="1"/>
</dbReference>
<keyword evidence="7" id="KW-0679">Respiratory chain</keyword>
<dbReference type="InterPro" id="IPR009056">
    <property type="entry name" value="Cyt_c-like_dom"/>
</dbReference>
<dbReference type="InterPro" id="IPR036909">
    <property type="entry name" value="Cyt_c-like_dom_sf"/>
</dbReference>
<evidence type="ECO:0000256" key="17">
    <source>
        <dbReference type="ARBA" id="ARBA00031399"/>
    </source>
</evidence>
<evidence type="ECO:0000256" key="2">
    <source>
        <dbReference type="ARBA" id="ARBA00004418"/>
    </source>
</evidence>
<dbReference type="EMBL" id="CP080095">
    <property type="protein sequence ID" value="QYD66994.1"/>
    <property type="molecule type" value="Genomic_DNA"/>
</dbReference>
<comment type="function">
    <text evidence="16">Subunits I and II form the functional core of the enzyme complex. Electrons originating in cytochrome c are transferred via heme a and Cu(A) to the binuclear center formed by heme a3 and Cu(B).</text>
</comment>
<evidence type="ECO:0000256" key="11">
    <source>
        <dbReference type="ARBA" id="ARBA00022982"/>
    </source>
</evidence>
<dbReference type="InterPro" id="IPR014222">
    <property type="entry name" value="Cyt_c_oxidase_su2"/>
</dbReference>
<dbReference type="InterPro" id="IPR034236">
    <property type="entry name" value="CuRO_CcO_Caa3_II"/>
</dbReference>
<keyword evidence="9" id="KW-0479">Metal-binding</keyword>
<comment type="subcellular location">
    <subcellularLocation>
        <location evidence="1">Membrane</location>
        <topology evidence="1">Multi-pass membrane protein</topology>
    </subcellularLocation>
    <subcellularLocation>
        <location evidence="2">Periplasm</location>
    </subcellularLocation>
</comment>
<keyword evidence="8 19" id="KW-0812">Transmembrane</keyword>
<evidence type="ECO:0000256" key="8">
    <source>
        <dbReference type="ARBA" id="ARBA00022692"/>
    </source>
</evidence>
<evidence type="ECO:0000256" key="13">
    <source>
        <dbReference type="ARBA" id="ARBA00023004"/>
    </source>
</evidence>
<evidence type="ECO:0000256" key="12">
    <source>
        <dbReference type="ARBA" id="ARBA00022989"/>
    </source>
</evidence>
<sequence>MKRNRPSYRGLPSARGRYAAAGWLATSAISAPRLADAEPQQNALLPAGVQAAHIGQLWNLTLVVCTIVFAAVLLATLVALMRSRRDNAVAAPDLDSLTRPERRTRRVVAAASIVSVVALCGLIVADVLTDRALSKLPVDNPVRIDMTGQQWWWQVQYPAGQDMAGFATANELHIPVGHPVIVSLKAGDVIHSFWVPSLHGKKDMLPGITTSIVFRADKPGVYRGQCAEFCGAQHALMAVLVIAEPPERYDAWLRQQAQPARAPLDATAQHGRDVFEKSACAGCHTVRGTSASGTLAPDLTHLMSRQTIAAGVLANTPGNLAAWIRDPHAWKPGVTMPAVPLSDSDLQAVVTWLATLQ</sequence>
<evidence type="ECO:0000256" key="7">
    <source>
        <dbReference type="ARBA" id="ARBA00022660"/>
    </source>
</evidence>
<evidence type="ECO:0000259" key="21">
    <source>
        <dbReference type="Pfam" id="PF00116"/>
    </source>
</evidence>
<feature type="domain" description="Cytochrome oxidase subunit II copper A binding" evidence="21">
    <location>
        <begin position="167"/>
        <end position="241"/>
    </location>
</feature>
<dbReference type="PROSITE" id="PS00078">
    <property type="entry name" value="COX2"/>
    <property type="match status" value="1"/>
</dbReference>
<dbReference type="InterPro" id="IPR001505">
    <property type="entry name" value="Copper_CuA"/>
</dbReference>
<keyword evidence="14" id="KW-0186">Copper</keyword>
<evidence type="ECO:0000256" key="18">
    <source>
        <dbReference type="ARBA" id="ARBA00047816"/>
    </source>
</evidence>
<dbReference type="SUPFAM" id="SSF46626">
    <property type="entry name" value="Cytochrome c"/>
    <property type="match status" value="1"/>
</dbReference>
<dbReference type="Pfam" id="PF00034">
    <property type="entry name" value="Cytochrom_C"/>
    <property type="match status" value="1"/>
</dbReference>
<proteinExistence type="inferred from homology"/>
<dbReference type="InterPro" id="IPR036257">
    <property type="entry name" value="Cyt_c_oxidase_su2_TM_sf"/>
</dbReference>
<dbReference type="Proteomes" id="UP000826462">
    <property type="component" value="Chromosome 1"/>
</dbReference>
<dbReference type="Gene3D" id="2.60.40.420">
    <property type="entry name" value="Cupredoxins - blue copper proteins"/>
    <property type="match status" value="1"/>
</dbReference>
<reference evidence="22 23" key="1">
    <citation type="submission" date="2021-07" db="EMBL/GenBank/DDBJ databases">
        <title>Paraburkholderia edwinii protects Aspergillus sp. from phenazines by acting as a toxin sponge.</title>
        <authorList>
            <person name="Dahlstrom K.M."/>
            <person name="Newman D.K."/>
        </authorList>
    </citation>
    <scope>NUCLEOTIDE SEQUENCE [LARGE SCALE GENOMIC DNA]</scope>
    <source>
        <strain evidence="22 23">Pe01</strain>
    </source>
</reference>
<comment type="catalytic activity">
    <reaction evidence="18">
        <text>4 Fe(II)-[cytochrome c] + O2 + 8 H(+)(in) = 4 Fe(III)-[cytochrome c] + 2 H2O + 4 H(+)(out)</text>
        <dbReference type="Rhea" id="RHEA:11436"/>
        <dbReference type="Rhea" id="RHEA-COMP:10350"/>
        <dbReference type="Rhea" id="RHEA-COMP:14399"/>
        <dbReference type="ChEBI" id="CHEBI:15377"/>
        <dbReference type="ChEBI" id="CHEBI:15378"/>
        <dbReference type="ChEBI" id="CHEBI:15379"/>
        <dbReference type="ChEBI" id="CHEBI:29033"/>
        <dbReference type="ChEBI" id="CHEBI:29034"/>
        <dbReference type="EC" id="7.1.1.9"/>
    </reaction>
</comment>
<feature type="domain" description="Cytochrome c" evidence="20">
    <location>
        <begin position="269"/>
        <end position="356"/>
    </location>
</feature>
<dbReference type="RefSeq" id="WP_219795988.1">
    <property type="nucleotide sequence ID" value="NZ_CP080095.1"/>
</dbReference>
<dbReference type="InterPro" id="IPR045187">
    <property type="entry name" value="CcO_II"/>
</dbReference>
<keyword evidence="10" id="KW-1278">Translocase</keyword>
<evidence type="ECO:0000256" key="10">
    <source>
        <dbReference type="ARBA" id="ARBA00022967"/>
    </source>
</evidence>
<protein>
    <recommendedName>
        <fullName evidence="4">cytochrome-c oxidase</fullName>
        <ecNumber evidence="4">7.1.1.9</ecNumber>
    </recommendedName>
    <alternativeName>
        <fullName evidence="17">Cytochrome aa3 subunit 2</fullName>
    </alternativeName>
</protein>
<evidence type="ECO:0000259" key="20">
    <source>
        <dbReference type="Pfam" id="PF00034"/>
    </source>
</evidence>
<evidence type="ECO:0000313" key="23">
    <source>
        <dbReference type="Proteomes" id="UP000826462"/>
    </source>
</evidence>
<dbReference type="InterPro" id="IPR002429">
    <property type="entry name" value="CcO_II-like_C"/>
</dbReference>
<evidence type="ECO:0000256" key="6">
    <source>
        <dbReference type="ARBA" id="ARBA00022617"/>
    </source>
</evidence>
<organism evidence="22 23">
    <name type="scientific">Paraburkholderia edwinii</name>
    <dbReference type="NCBI Taxonomy" id="2861782"/>
    <lineage>
        <taxon>Bacteria</taxon>
        <taxon>Pseudomonadati</taxon>
        <taxon>Pseudomonadota</taxon>
        <taxon>Betaproteobacteria</taxon>
        <taxon>Burkholderiales</taxon>
        <taxon>Burkholderiaceae</taxon>
        <taxon>Paraburkholderia</taxon>
    </lineage>
</organism>
<evidence type="ECO:0000256" key="3">
    <source>
        <dbReference type="ARBA" id="ARBA00007866"/>
    </source>
</evidence>
<dbReference type="Gene3D" id="1.10.287.90">
    <property type="match status" value="1"/>
</dbReference>
<evidence type="ECO:0000256" key="4">
    <source>
        <dbReference type="ARBA" id="ARBA00012949"/>
    </source>
</evidence>
<comment type="similarity">
    <text evidence="3">Belongs to the cytochrome c oxidase subunit 2 family.</text>
</comment>
<evidence type="ECO:0000256" key="9">
    <source>
        <dbReference type="ARBA" id="ARBA00022723"/>
    </source>
</evidence>
<keyword evidence="5" id="KW-0813">Transport</keyword>
<evidence type="ECO:0000256" key="5">
    <source>
        <dbReference type="ARBA" id="ARBA00022448"/>
    </source>
</evidence>
<dbReference type="InterPro" id="IPR008972">
    <property type="entry name" value="Cupredoxin"/>
</dbReference>